<dbReference type="PANTHER" id="PTHR43685">
    <property type="entry name" value="GLYCOSYLTRANSFERASE"/>
    <property type="match status" value="1"/>
</dbReference>
<accession>A0ABW3BMM6</accession>
<feature type="non-terminal residue" evidence="5">
    <location>
        <position position="225"/>
    </location>
</feature>
<evidence type="ECO:0000313" key="5">
    <source>
        <dbReference type="EMBL" id="MFD0804234.1"/>
    </source>
</evidence>
<keyword evidence="2 5" id="KW-0328">Glycosyltransferase</keyword>
<dbReference type="InterPro" id="IPR050834">
    <property type="entry name" value="Glycosyltransf_2"/>
</dbReference>
<evidence type="ECO:0000256" key="2">
    <source>
        <dbReference type="ARBA" id="ARBA00022676"/>
    </source>
</evidence>
<evidence type="ECO:0000259" key="4">
    <source>
        <dbReference type="Pfam" id="PF00535"/>
    </source>
</evidence>
<protein>
    <submittedName>
        <fullName evidence="5">Glycosyltransferase family 2 protein</fullName>
        <ecNumber evidence="5">2.4.-.-</ecNumber>
    </submittedName>
</protein>
<reference evidence="6" key="1">
    <citation type="journal article" date="2019" name="Int. J. Syst. Evol. Microbiol.">
        <title>The Global Catalogue of Microorganisms (GCM) 10K type strain sequencing project: providing services to taxonomists for standard genome sequencing and annotation.</title>
        <authorList>
            <consortium name="The Broad Institute Genomics Platform"/>
            <consortium name="The Broad Institute Genome Sequencing Center for Infectious Disease"/>
            <person name="Wu L."/>
            <person name="Ma J."/>
        </authorList>
    </citation>
    <scope>NUCLEOTIDE SEQUENCE [LARGE SCALE GENOMIC DNA]</scope>
    <source>
        <strain evidence="6">CCUG 63369</strain>
    </source>
</reference>
<sequence>MVVATRDRRDELARTLRRLASAHRRAPVTVVDNASTDGTADFVRTVFPEVAVVELTRNRAAAARNAGVAANPAPYIAFCDDDSWWAPGSLERAAAAFDAHPRLGLIAAATLVGETERPDPINEELATGLGPAPPGLPGPRVLGFLACASIVRRESFLEAGGFSGLLFFTHEEALLAQDLAALGWEACHLPQVRAHHHPSANRPPSAWRRRMELRNRALVCWLRRP</sequence>
<dbReference type="InterPro" id="IPR029044">
    <property type="entry name" value="Nucleotide-diphossugar_trans"/>
</dbReference>
<name>A0ABW3BMM6_9ACTN</name>
<dbReference type="Gene3D" id="3.90.550.10">
    <property type="entry name" value="Spore Coat Polysaccharide Biosynthesis Protein SpsA, Chain A"/>
    <property type="match status" value="1"/>
</dbReference>
<evidence type="ECO:0000256" key="3">
    <source>
        <dbReference type="ARBA" id="ARBA00022679"/>
    </source>
</evidence>
<dbReference type="SUPFAM" id="SSF53448">
    <property type="entry name" value="Nucleotide-diphospho-sugar transferases"/>
    <property type="match status" value="1"/>
</dbReference>
<keyword evidence="6" id="KW-1185">Reference proteome</keyword>
<proteinExistence type="inferred from homology"/>
<dbReference type="PANTHER" id="PTHR43685:SF5">
    <property type="entry name" value="GLYCOSYLTRANSFERASE EPSE-RELATED"/>
    <property type="match status" value="1"/>
</dbReference>
<dbReference type="EMBL" id="JBHTHR010001475">
    <property type="protein sequence ID" value="MFD0804234.1"/>
    <property type="molecule type" value="Genomic_DNA"/>
</dbReference>
<dbReference type="GO" id="GO:0016757">
    <property type="term" value="F:glycosyltransferase activity"/>
    <property type="evidence" value="ECO:0007669"/>
    <property type="project" value="UniProtKB-KW"/>
</dbReference>
<keyword evidence="3 5" id="KW-0808">Transferase</keyword>
<organism evidence="5 6">
    <name type="scientific">Streptomonospora algeriensis</name>
    <dbReference type="NCBI Taxonomy" id="995084"/>
    <lineage>
        <taxon>Bacteria</taxon>
        <taxon>Bacillati</taxon>
        <taxon>Actinomycetota</taxon>
        <taxon>Actinomycetes</taxon>
        <taxon>Streptosporangiales</taxon>
        <taxon>Nocardiopsidaceae</taxon>
        <taxon>Streptomonospora</taxon>
    </lineage>
</organism>
<dbReference type="Pfam" id="PF00535">
    <property type="entry name" value="Glycos_transf_2"/>
    <property type="match status" value="1"/>
</dbReference>
<gene>
    <name evidence="5" type="ORF">ACFQZU_23360</name>
</gene>
<dbReference type="EC" id="2.4.-.-" evidence="5"/>
<dbReference type="InterPro" id="IPR001173">
    <property type="entry name" value="Glyco_trans_2-like"/>
</dbReference>
<comment type="caution">
    <text evidence="5">The sequence shown here is derived from an EMBL/GenBank/DDBJ whole genome shotgun (WGS) entry which is preliminary data.</text>
</comment>
<evidence type="ECO:0000313" key="6">
    <source>
        <dbReference type="Proteomes" id="UP001596956"/>
    </source>
</evidence>
<evidence type="ECO:0000256" key="1">
    <source>
        <dbReference type="ARBA" id="ARBA00006739"/>
    </source>
</evidence>
<comment type="similarity">
    <text evidence="1">Belongs to the glycosyltransferase 2 family.</text>
</comment>
<dbReference type="Proteomes" id="UP001596956">
    <property type="component" value="Unassembled WGS sequence"/>
</dbReference>
<feature type="domain" description="Glycosyltransferase 2-like" evidence="4">
    <location>
        <begin position="2"/>
        <end position="156"/>
    </location>
</feature>